<protein>
    <submittedName>
        <fullName evidence="1">Uncharacterized protein</fullName>
    </submittedName>
</protein>
<proteinExistence type="predicted"/>
<dbReference type="Proteomes" id="UP001153069">
    <property type="component" value="Unassembled WGS sequence"/>
</dbReference>
<evidence type="ECO:0000313" key="2">
    <source>
        <dbReference type="Proteomes" id="UP001153069"/>
    </source>
</evidence>
<accession>A0A9N8DKN4</accession>
<dbReference type="EMBL" id="CAICTM010000210">
    <property type="protein sequence ID" value="CAB9504857.1"/>
    <property type="molecule type" value="Genomic_DNA"/>
</dbReference>
<keyword evidence="2" id="KW-1185">Reference proteome</keyword>
<gene>
    <name evidence="1" type="ORF">SEMRO_211_G087871.1</name>
</gene>
<sequence length="201" mass="23834">MLLTASNAFKEWLDVNSRYPYNELRKTRQTYKLKYVLLEDQTDREDPKTQYYLVKTRYLSSGILEQLIMEGNALPMTPDQTWLLDEMFVWGVRHSNEWYSEVLAELAWEVYEHEPVTRKEMCREAIKPLMRGALHQQGIGGDHIEVKALLLTEWEEWFDTECWSQHKHNLSGMTISSEQYIINRAAFTLHHGGYSYPMHLD</sequence>
<name>A0A9N8DKN4_9STRA</name>
<comment type="caution">
    <text evidence="1">The sequence shown here is derived from an EMBL/GenBank/DDBJ whole genome shotgun (WGS) entry which is preliminary data.</text>
</comment>
<organism evidence="1 2">
    <name type="scientific">Seminavis robusta</name>
    <dbReference type="NCBI Taxonomy" id="568900"/>
    <lineage>
        <taxon>Eukaryota</taxon>
        <taxon>Sar</taxon>
        <taxon>Stramenopiles</taxon>
        <taxon>Ochrophyta</taxon>
        <taxon>Bacillariophyta</taxon>
        <taxon>Bacillariophyceae</taxon>
        <taxon>Bacillariophycidae</taxon>
        <taxon>Naviculales</taxon>
        <taxon>Naviculaceae</taxon>
        <taxon>Seminavis</taxon>
    </lineage>
</organism>
<reference evidence="1" key="1">
    <citation type="submission" date="2020-06" db="EMBL/GenBank/DDBJ databases">
        <authorList>
            <consortium name="Plant Systems Biology data submission"/>
        </authorList>
    </citation>
    <scope>NUCLEOTIDE SEQUENCE</scope>
    <source>
        <strain evidence="1">D6</strain>
    </source>
</reference>
<evidence type="ECO:0000313" key="1">
    <source>
        <dbReference type="EMBL" id="CAB9504857.1"/>
    </source>
</evidence>
<dbReference type="AlphaFoldDB" id="A0A9N8DKN4"/>